<sequence length="121" mass="13613">MAINLDTDTGYKMNKGAHQSHVFVHPIYPARRFVQDVSIWGVTMVVRPSLFHHYSTTSVGGFFGVRKSFHCGAMSEPYCRARDKAEAELQPQPCRVRAYTSSSQQADALRQLICPPRDLAL</sequence>
<evidence type="ECO:0000313" key="1">
    <source>
        <dbReference type="EMBL" id="KIJ64828.1"/>
    </source>
</evidence>
<protein>
    <submittedName>
        <fullName evidence="1">Uncharacterized protein</fullName>
    </submittedName>
</protein>
<evidence type="ECO:0000313" key="2">
    <source>
        <dbReference type="Proteomes" id="UP000053820"/>
    </source>
</evidence>
<reference evidence="1 2" key="1">
    <citation type="submission" date="2014-04" db="EMBL/GenBank/DDBJ databases">
        <title>Evolutionary Origins and Diversification of the Mycorrhizal Mutualists.</title>
        <authorList>
            <consortium name="DOE Joint Genome Institute"/>
            <consortium name="Mycorrhizal Genomics Consortium"/>
            <person name="Kohler A."/>
            <person name="Kuo A."/>
            <person name="Nagy L.G."/>
            <person name="Floudas D."/>
            <person name="Copeland A."/>
            <person name="Barry K.W."/>
            <person name="Cichocki N."/>
            <person name="Veneault-Fourrey C."/>
            <person name="LaButti K."/>
            <person name="Lindquist E.A."/>
            <person name="Lipzen A."/>
            <person name="Lundell T."/>
            <person name="Morin E."/>
            <person name="Murat C."/>
            <person name="Riley R."/>
            <person name="Ohm R."/>
            <person name="Sun H."/>
            <person name="Tunlid A."/>
            <person name="Henrissat B."/>
            <person name="Grigoriev I.V."/>
            <person name="Hibbett D.S."/>
            <person name="Martin F."/>
        </authorList>
    </citation>
    <scope>NUCLEOTIDE SEQUENCE [LARGE SCALE GENOMIC DNA]</scope>
    <source>
        <strain evidence="1 2">MD-312</strain>
    </source>
</reference>
<name>A0A0C9WA89_9AGAM</name>
<dbReference type="EMBL" id="KN839845">
    <property type="protein sequence ID" value="KIJ64828.1"/>
    <property type="molecule type" value="Genomic_DNA"/>
</dbReference>
<keyword evidence="2" id="KW-1185">Reference proteome</keyword>
<proteinExistence type="predicted"/>
<accession>A0A0C9WA89</accession>
<gene>
    <name evidence="1" type="ORF">HYDPIDRAFT_111453</name>
</gene>
<feature type="non-terminal residue" evidence="1">
    <location>
        <position position="121"/>
    </location>
</feature>
<dbReference type="HOGENOM" id="CLU_2043634_0_0_1"/>
<dbReference type="AlphaFoldDB" id="A0A0C9WA89"/>
<dbReference type="Proteomes" id="UP000053820">
    <property type="component" value="Unassembled WGS sequence"/>
</dbReference>
<organism evidence="1 2">
    <name type="scientific">Hydnomerulius pinastri MD-312</name>
    <dbReference type="NCBI Taxonomy" id="994086"/>
    <lineage>
        <taxon>Eukaryota</taxon>
        <taxon>Fungi</taxon>
        <taxon>Dikarya</taxon>
        <taxon>Basidiomycota</taxon>
        <taxon>Agaricomycotina</taxon>
        <taxon>Agaricomycetes</taxon>
        <taxon>Agaricomycetidae</taxon>
        <taxon>Boletales</taxon>
        <taxon>Boletales incertae sedis</taxon>
        <taxon>Leucogyrophana</taxon>
    </lineage>
</organism>